<sequence length="263" mass="30084">MIPYFQVTKISIGPIVLQAWGIMVALGLLAGTLVAYQEAKRRKQDPDNILDASFWIILGSFLGARIFYVIGNSGFYLQEPLGVLKVWEGGMSIMGGFIGALFAYLIFIRRKRISFWKLSDSIVFTLPLGIFLGRIGCFLIHDHIGKITTVPWGIQYLDGTIRHETALYDGLSVLALFIVFVMLRRYSWSQKKGFYVASFMVWYGTSRFLTDFFRAQDLPLSDQRWFGLTAAQYVCLLLLIGGLYLFQRIFFNNFKKINNEKES</sequence>
<evidence type="ECO:0000256" key="1">
    <source>
        <dbReference type="ARBA" id="ARBA00007150"/>
    </source>
</evidence>
<comment type="function">
    <text evidence="7">Catalyzes the transfer of the diacylglyceryl group from phosphatidylglycerol to the sulfhydryl group of the N-terminal cysteine of a prolipoprotein, the first step in the formation of mature lipoproteins.</text>
</comment>
<dbReference type="AlphaFoldDB" id="A0A2M7RHS3"/>
<dbReference type="GO" id="GO:0005886">
    <property type="term" value="C:plasma membrane"/>
    <property type="evidence" value="ECO:0007669"/>
    <property type="project" value="UniProtKB-SubCell"/>
</dbReference>
<dbReference type="NCBIfam" id="TIGR00544">
    <property type="entry name" value="lgt"/>
    <property type="match status" value="1"/>
</dbReference>
<feature type="transmembrane region" description="Helical" evidence="7">
    <location>
        <begin position="12"/>
        <end position="36"/>
    </location>
</feature>
<keyword evidence="3 7" id="KW-0808">Transferase</keyword>
<dbReference type="PANTHER" id="PTHR30589">
    <property type="entry name" value="PROLIPOPROTEIN DIACYLGLYCERYL TRANSFERASE"/>
    <property type="match status" value="1"/>
</dbReference>
<feature type="transmembrane region" description="Helical" evidence="7">
    <location>
        <begin position="121"/>
        <end position="141"/>
    </location>
</feature>
<comment type="caution">
    <text evidence="8">The sequence shown here is derived from an EMBL/GenBank/DDBJ whole genome shotgun (WGS) entry which is preliminary data.</text>
</comment>
<gene>
    <name evidence="7 8" type="primary">lgt</name>
    <name evidence="8" type="ORF">COY66_04605</name>
</gene>
<comment type="subcellular location">
    <subcellularLocation>
        <location evidence="7">Cell membrane</location>
        <topology evidence="7">Multi-pass membrane protein</topology>
    </subcellularLocation>
</comment>
<evidence type="ECO:0000256" key="7">
    <source>
        <dbReference type="HAMAP-Rule" id="MF_01147"/>
    </source>
</evidence>
<dbReference type="UniPathway" id="UPA00664"/>
<dbReference type="Proteomes" id="UP000230779">
    <property type="component" value="Unassembled WGS sequence"/>
</dbReference>
<dbReference type="Pfam" id="PF01790">
    <property type="entry name" value="LGT"/>
    <property type="match status" value="1"/>
</dbReference>
<keyword evidence="5 7" id="KW-1133">Transmembrane helix</keyword>
<feature type="transmembrane region" description="Helical" evidence="7">
    <location>
        <begin position="48"/>
        <end position="70"/>
    </location>
</feature>
<evidence type="ECO:0000256" key="3">
    <source>
        <dbReference type="ARBA" id="ARBA00022679"/>
    </source>
</evidence>
<keyword evidence="6 7" id="KW-0472">Membrane</keyword>
<name>A0A2M7RHS3_9BACT</name>
<feature type="transmembrane region" description="Helical" evidence="7">
    <location>
        <begin position="225"/>
        <end position="246"/>
    </location>
</feature>
<evidence type="ECO:0000256" key="6">
    <source>
        <dbReference type="ARBA" id="ARBA00023136"/>
    </source>
</evidence>
<protein>
    <recommendedName>
        <fullName evidence="7">Phosphatidylglycerol--prolipoprotein diacylglyceryl transferase</fullName>
        <ecNumber evidence="7">2.5.1.145</ecNumber>
    </recommendedName>
</protein>
<evidence type="ECO:0000313" key="8">
    <source>
        <dbReference type="EMBL" id="PIY96289.1"/>
    </source>
</evidence>
<keyword evidence="8" id="KW-0449">Lipoprotein</keyword>
<reference evidence="8 9" key="1">
    <citation type="submission" date="2017-09" db="EMBL/GenBank/DDBJ databases">
        <title>Depth-based differentiation of microbial function through sediment-hosted aquifers and enrichment of novel symbionts in the deep terrestrial subsurface.</title>
        <authorList>
            <person name="Probst A.J."/>
            <person name="Ladd B."/>
            <person name="Jarett J.K."/>
            <person name="Geller-Mcgrath D.E."/>
            <person name="Sieber C.M."/>
            <person name="Emerson J.B."/>
            <person name="Anantharaman K."/>
            <person name="Thomas B.C."/>
            <person name="Malmstrom R."/>
            <person name="Stieglmeier M."/>
            <person name="Klingl A."/>
            <person name="Woyke T."/>
            <person name="Ryan C.M."/>
            <person name="Banfield J.F."/>
        </authorList>
    </citation>
    <scope>NUCLEOTIDE SEQUENCE [LARGE SCALE GENOMIC DNA]</scope>
    <source>
        <strain evidence="8">CG_4_10_14_0_8_um_filter_42_10</strain>
    </source>
</reference>
<evidence type="ECO:0000256" key="2">
    <source>
        <dbReference type="ARBA" id="ARBA00022475"/>
    </source>
</evidence>
<comment type="catalytic activity">
    <reaction evidence="7">
        <text>L-cysteinyl-[prolipoprotein] + a 1,2-diacyl-sn-glycero-3-phospho-(1'-sn-glycerol) = an S-1,2-diacyl-sn-glyceryl-L-cysteinyl-[prolipoprotein] + sn-glycerol 1-phosphate + H(+)</text>
        <dbReference type="Rhea" id="RHEA:56712"/>
        <dbReference type="Rhea" id="RHEA-COMP:14679"/>
        <dbReference type="Rhea" id="RHEA-COMP:14680"/>
        <dbReference type="ChEBI" id="CHEBI:15378"/>
        <dbReference type="ChEBI" id="CHEBI:29950"/>
        <dbReference type="ChEBI" id="CHEBI:57685"/>
        <dbReference type="ChEBI" id="CHEBI:64716"/>
        <dbReference type="ChEBI" id="CHEBI:140658"/>
        <dbReference type="EC" id="2.5.1.145"/>
    </reaction>
</comment>
<evidence type="ECO:0000256" key="5">
    <source>
        <dbReference type="ARBA" id="ARBA00022989"/>
    </source>
</evidence>
<keyword evidence="4 7" id="KW-0812">Transmembrane</keyword>
<feature type="transmembrane region" description="Helical" evidence="7">
    <location>
        <begin position="195"/>
        <end position="213"/>
    </location>
</feature>
<feature type="transmembrane region" description="Helical" evidence="7">
    <location>
        <begin position="166"/>
        <end position="183"/>
    </location>
</feature>
<feature type="transmembrane region" description="Helical" evidence="7">
    <location>
        <begin position="90"/>
        <end position="109"/>
    </location>
</feature>
<dbReference type="EMBL" id="PFMD01000052">
    <property type="protein sequence ID" value="PIY96289.1"/>
    <property type="molecule type" value="Genomic_DNA"/>
</dbReference>
<comment type="similarity">
    <text evidence="1 7">Belongs to the Lgt family.</text>
</comment>
<dbReference type="EC" id="2.5.1.145" evidence="7"/>
<organism evidence="8 9">
    <name type="scientific">Candidatus Kerfeldbacteria bacterium CG_4_10_14_0_8_um_filter_42_10</name>
    <dbReference type="NCBI Taxonomy" id="2014248"/>
    <lineage>
        <taxon>Bacteria</taxon>
        <taxon>Candidatus Kerfeldiibacteriota</taxon>
    </lineage>
</organism>
<keyword evidence="2 7" id="KW-1003">Cell membrane</keyword>
<proteinExistence type="inferred from homology"/>
<dbReference type="PANTHER" id="PTHR30589:SF0">
    <property type="entry name" value="PHOSPHATIDYLGLYCEROL--PROLIPOPROTEIN DIACYLGLYCERYL TRANSFERASE"/>
    <property type="match status" value="1"/>
</dbReference>
<dbReference type="GO" id="GO:0042158">
    <property type="term" value="P:lipoprotein biosynthetic process"/>
    <property type="evidence" value="ECO:0007669"/>
    <property type="project" value="UniProtKB-UniRule"/>
</dbReference>
<accession>A0A2M7RHS3</accession>
<dbReference type="InterPro" id="IPR001640">
    <property type="entry name" value="Lgt"/>
</dbReference>
<feature type="binding site" evidence="7">
    <location>
        <position position="134"/>
    </location>
    <ligand>
        <name>a 1,2-diacyl-sn-glycero-3-phospho-(1'-sn-glycerol)</name>
        <dbReference type="ChEBI" id="CHEBI:64716"/>
    </ligand>
</feature>
<evidence type="ECO:0000313" key="9">
    <source>
        <dbReference type="Proteomes" id="UP000230779"/>
    </source>
</evidence>
<evidence type="ECO:0000256" key="4">
    <source>
        <dbReference type="ARBA" id="ARBA00022692"/>
    </source>
</evidence>
<comment type="pathway">
    <text evidence="7">Protein modification; lipoprotein biosynthesis (diacylglyceryl transfer).</text>
</comment>
<dbReference type="HAMAP" id="MF_01147">
    <property type="entry name" value="Lgt"/>
    <property type="match status" value="1"/>
</dbReference>
<dbReference type="GO" id="GO:0008961">
    <property type="term" value="F:phosphatidylglycerol-prolipoprotein diacylglyceryl transferase activity"/>
    <property type="evidence" value="ECO:0007669"/>
    <property type="project" value="UniProtKB-UniRule"/>
</dbReference>